<evidence type="ECO:0000313" key="2">
    <source>
        <dbReference type="Proteomes" id="UP000593758"/>
    </source>
</evidence>
<evidence type="ECO:0008006" key="3">
    <source>
        <dbReference type="Google" id="ProtNLM"/>
    </source>
</evidence>
<protein>
    <recommendedName>
        <fullName evidence="3">DUF4365 domain-containing protein</fullName>
    </recommendedName>
</protein>
<accession>A0A7M1STM3</accession>
<dbReference type="AlphaFoldDB" id="A0A7M1STM3"/>
<organism evidence="1 2">
    <name type="scientific">Ruania alkalisoli</name>
    <dbReference type="NCBI Taxonomy" id="2779775"/>
    <lineage>
        <taxon>Bacteria</taxon>
        <taxon>Bacillati</taxon>
        <taxon>Actinomycetota</taxon>
        <taxon>Actinomycetes</taxon>
        <taxon>Micrococcales</taxon>
        <taxon>Ruaniaceae</taxon>
        <taxon>Ruania</taxon>
    </lineage>
</organism>
<dbReference type="EMBL" id="CP063169">
    <property type="protein sequence ID" value="QOR70929.1"/>
    <property type="molecule type" value="Genomic_DNA"/>
</dbReference>
<sequence length="635" mass="71862">MATREVEERAVHTIKGLLLACPRLDDHLKTADSGPLTDGHIDFHSRDDDRVETFRARVSVQVKGRSFEPGSKPRASFSFQRSHLQGYLSLKGILFFVVDIDSKTKAARPYYAILNPLKLDDHLKSARGDQKNISIRVKPVPSSPEALEDIVALAHKKSDEKPGSVADLSILGESSRFNIHTDGSIRFDGRSLLELDPKRDDYLVTAETDFGEQVVEQAAIKFIPEDWLIGKSLDFAVVAGGVAIEQPFRRRLDEDTVALELNDSLRVLLKRPVGGQQAIKLQFDMSRYLHSRVETLEFVFGMLDQRGFWLGDTFVQQNEAALSDEDGLRAQLEYLQSLAAVFNSIGADTKLIDLEEITDRQYKQLVDLYDPLVSRVEAKADLPGPGRILQPVGKWRIELICFEGSEPGNFKVRHLFDPELMMHFAASVETDEGVKRHLVTPYDAFVDDEHLPYTLNLRLDGMVDYYRKISEYAEITSFATQTVLRLVNSSDQVPERRKEFLGAAMALNDWLIEAGDERAPYVINRLQIVARQRELISEERDLLRAIKHTGDPDELIRTLVAYSCSVLLGDTEEADFVFSRFEPETRSQVKTWPIWTLHDQGLPDHSEKRVTPEWITAWSLTEEGRANSGGAERLK</sequence>
<reference evidence="1 2" key="1">
    <citation type="submission" date="2020-10" db="EMBL/GenBank/DDBJ databases">
        <title>Haloactinobacterium sp. RN3S43, a bacterium isolated from saline soil.</title>
        <authorList>
            <person name="Sun J.-Q."/>
        </authorList>
    </citation>
    <scope>NUCLEOTIDE SEQUENCE [LARGE SCALE GENOMIC DNA]</scope>
    <source>
        <strain evidence="1 2">RN3S43</strain>
    </source>
</reference>
<dbReference type="KEGG" id="halt:IM660_01010"/>
<dbReference type="RefSeq" id="WP_193497599.1">
    <property type="nucleotide sequence ID" value="NZ_CP063169.1"/>
</dbReference>
<gene>
    <name evidence="1" type="ORF">IM660_01010</name>
</gene>
<keyword evidence="2" id="KW-1185">Reference proteome</keyword>
<evidence type="ECO:0000313" key="1">
    <source>
        <dbReference type="EMBL" id="QOR70929.1"/>
    </source>
</evidence>
<dbReference type="Proteomes" id="UP000593758">
    <property type="component" value="Chromosome"/>
</dbReference>
<proteinExistence type="predicted"/>
<name>A0A7M1STM3_9MICO</name>